<evidence type="ECO:0000259" key="4">
    <source>
        <dbReference type="PROSITE" id="PS50041"/>
    </source>
</evidence>
<keyword evidence="3" id="KW-0812">Transmembrane</keyword>
<reference evidence="5" key="3">
    <citation type="submission" date="2025-09" db="UniProtKB">
        <authorList>
            <consortium name="Ensembl"/>
        </authorList>
    </citation>
    <scope>IDENTIFICATION</scope>
</reference>
<sequence>MQVSNQCRQCSVLIHYIQKCPAGLSWFVLVQCRSGVCLAVICGLSLFAMLKWFKCKYPHNLKHTCFYVHLPLGGDIAESKCSRLPAVCLGLLCVLLLTAITVLWIKFNNLTIERDQLQTSYTNLTIERDQLQTSYTNLTIERDQLQTSYTNLTIERDQLQTSYTNLTRERDQLQTSYTNLIKEKDQLEKERDGFLKQSKETQLSTQVRNTVTSQGPRYFHFSFYYISTEKKSWSESRKFCTERGADLVIINTFGSSEAWIGLTDTEKEGVWKWVDNSTLTTKFWWTGEPNDYDRNEDCAITGYRGAGSEHLSTWADYPCDHPVVGICEKKKN</sequence>
<feature type="coiled-coil region" evidence="2">
    <location>
        <begin position="149"/>
        <end position="197"/>
    </location>
</feature>
<protein>
    <recommendedName>
        <fullName evidence="4">C-type lectin domain-containing protein</fullName>
    </recommendedName>
</protein>
<evidence type="ECO:0000313" key="5">
    <source>
        <dbReference type="Ensembl" id="ENSPNAP00000003122.2"/>
    </source>
</evidence>
<dbReference type="GO" id="GO:0030246">
    <property type="term" value="F:carbohydrate binding"/>
    <property type="evidence" value="ECO:0007669"/>
    <property type="project" value="UniProtKB-KW"/>
</dbReference>
<feature type="domain" description="C-type lectin" evidence="4">
    <location>
        <begin position="219"/>
        <end position="328"/>
    </location>
</feature>
<dbReference type="AlphaFoldDB" id="A0A3B4BTZ5"/>
<dbReference type="Gene3D" id="1.20.5.400">
    <property type="match status" value="2"/>
</dbReference>
<keyword evidence="2" id="KW-0175">Coiled coil</keyword>
<dbReference type="SMART" id="SM00034">
    <property type="entry name" value="CLECT"/>
    <property type="match status" value="1"/>
</dbReference>
<dbReference type="InterPro" id="IPR016187">
    <property type="entry name" value="CTDL_fold"/>
</dbReference>
<dbReference type="SUPFAM" id="SSF56436">
    <property type="entry name" value="C-type lectin-like"/>
    <property type="match status" value="1"/>
</dbReference>
<organism evidence="5 6">
    <name type="scientific">Pygocentrus nattereri</name>
    <name type="common">Red-bellied piranha</name>
    <dbReference type="NCBI Taxonomy" id="42514"/>
    <lineage>
        <taxon>Eukaryota</taxon>
        <taxon>Metazoa</taxon>
        <taxon>Chordata</taxon>
        <taxon>Craniata</taxon>
        <taxon>Vertebrata</taxon>
        <taxon>Euteleostomi</taxon>
        <taxon>Actinopterygii</taxon>
        <taxon>Neopterygii</taxon>
        <taxon>Teleostei</taxon>
        <taxon>Ostariophysi</taxon>
        <taxon>Characiformes</taxon>
        <taxon>Characoidei</taxon>
        <taxon>Pygocentrus</taxon>
    </lineage>
</organism>
<evidence type="ECO:0000313" key="6">
    <source>
        <dbReference type="Proteomes" id="UP001501920"/>
    </source>
</evidence>
<dbReference type="PROSITE" id="PS50041">
    <property type="entry name" value="C_TYPE_LECTIN_2"/>
    <property type="match status" value="1"/>
</dbReference>
<name>A0A3B4BTZ5_PYGNA</name>
<accession>A0A3B4BTZ5</accession>
<dbReference type="InterPro" id="IPR033989">
    <property type="entry name" value="CD209-like_CTLD"/>
</dbReference>
<evidence type="ECO:0000256" key="1">
    <source>
        <dbReference type="ARBA" id="ARBA00022734"/>
    </source>
</evidence>
<feature type="transmembrane region" description="Helical" evidence="3">
    <location>
        <begin position="84"/>
        <end position="105"/>
    </location>
</feature>
<keyword evidence="6" id="KW-1185">Reference proteome</keyword>
<dbReference type="InterPro" id="IPR001304">
    <property type="entry name" value="C-type_lectin-like"/>
</dbReference>
<feature type="transmembrane region" description="Helical" evidence="3">
    <location>
        <begin position="26"/>
        <end position="50"/>
    </location>
</feature>
<dbReference type="Proteomes" id="UP001501920">
    <property type="component" value="Chromosome 22"/>
</dbReference>
<evidence type="ECO:0000256" key="3">
    <source>
        <dbReference type="SAM" id="Phobius"/>
    </source>
</evidence>
<dbReference type="GeneTree" id="ENSGT01020000230338"/>
<dbReference type="Pfam" id="PF00059">
    <property type="entry name" value="Lectin_C"/>
    <property type="match status" value="1"/>
</dbReference>
<evidence type="ECO:0000256" key="2">
    <source>
        <dbReference type="SAM" id="Coils"/>
    </source>
</evidence>
<reference evidence="5" key="2">
    <citation type="submission" date="2025-08" db="UniProtKB">
        <authorList>
            <consortium name="Ensembl"/>
        </authorList>
    </citation>
    <scope>IDENTIFICATION</scope>
</reference>
<keyword evidence="1" id="KW-0430">Lectin</keyword>
<dbReference type="Gene3D" id="3.10.100.10">
    <property type="entry name" value="Mannose-Binding Protein A, subunit A"/>
    <property type="match status" value="1"/>
</dbReference>
<dbReference type="InterPro" id="IPR016186">
    <property type="entry name" value="C-type_lectin-like/link_sf"/>
</dbReference>
<dbReference type="InterPro" id="IPR050111">
    <property type="entry name" value="C-type_lectin/snaclec_domain"/>
</dbReference>
<dbReference type="PANTHER" id="PTHR22803">
    <property type="entry name" value="MANNOSE, PHOSPHOLIPASE, LECTIN RECEPTOR RELATED"/>
    <property type="match status" value="1"/>
</dbReference>
<dbReference type="Ensembl" id="ENSPNAT00000009265.2">
    <property type="protein sequence ID" value="ENSPNAP00000003122.2"/>
    <property type="gene ID" value="ENSPNAG00000009593.2"/>
</dbReference>
<keyword evidence="3" id="KW-1133">Transmembrane helix</keyword>
<proteinExistence type="predicted"/>
<dbReference type="CDD" id="cd03590">
    <property type="entry name" value="CLECT_DC-SIGN_like"/>
    <property type="match status" value="1"/>
</dbReference>
<keyword evidence="3" id="KW-0472">Membrane</keyword>
<reference evidence="5 6" key="1">
    <citation type="submission" date="2020-10" db="EMBL/GenBank/DDBJ databases">
        <title>Pygocentrus nattereri (red-bellied piranha) genome, fPygNat1, primary haplotype.</title>
        <authorList>
            <person name="Myers G."/>
            <person name="Meyer A."/>
            <person name="Karagic N."/>
            <person name="Pippel M."/>
            <person name="Winkler S."/>
            <person name="Tracey A."/>
            <person name="Wood J."/>
            <person name="Formenti G."/>
            <person name="Howe K."/>
            <person name="Fedrigo O."/>
            <person name="Jarvis E.D."/>
        </authorList>
    </citation>
    <scope>NUCLEOTIDE SEQUENCE [LARGE SCALE GENOMIC DNA]</scope>
</reference>